<name>A0A7W7NXT2_9SPHN</name>
<keyword evidence="2" id="KW-1185">Reference proteome</keyword>
<proteinExistence type="predicted"/>
<dbReference type="Proteomes" id="UP000555448">
    <property type="component" value="Unassembled WGS sequence"/>
</dbReference>
<gene>
    <name evidence="1" type="ORF">HNO88_004354</name>
</gene>
<reference evidence="1 2" key="1">
    <citation type="submission" date="2020-08" db="EMBL/GenBank/DDBJ databases">
        <title>Functional genomics of gut bacteria from endangered species of beetles.</title>
        <authorList>
            <person name="Carlos-Shanley C."/>
        </authorList>
    </citation>
    <scope>NUCLEOTIDE SEQUENCE [LARGE SCALE GENOMIC DNA]</scope>
    <source>
        <strain evidence="1 2">S00245</strain>
    </source>
</reference>
<evidence type="ECO:0000313" key="2">
    <source>
        <dbReference type="Proteomes" id="UP000555448"/>
    </source>
</evidence>
<dbReference type="AlphaFoldDB" id="A0A7W7NXT2"/>
<accession>A0A7W7NXT2</accession>
<dbReference type="RefSeq" id="WP_184250657.1">
    <property type="nucleotide sequence ID" value="NZ_JACHLR010000043.1"/>
</dbReference>
<organism evidence="1 2">
    <name type="scientific">Novosphingobium chloroacetimidivorans</name>
    <dbReference type="NCBI Taxonomy" id="1428314"/>
    <lineage>
        <taxon>Bacteria</taxon>
        <taxon>Pseudomonadati</taxon>
        <taxon>Pseudomonadota</taxon>
        <taxon>Alphaproteobacteria</taxon>
        <taxon>Sphingomonadales</taxon>
        <taxon>Sphingomonadaceae</taxon>
        <taxon>Novosphingobium</taxon>
    </lineage>
</organism>
<protein>
    <submittedName>
        <fullName evidence="1">Uncharacterized protein</fullName>
    </submittedName>
</protein>
<comment type="caution">
    <text evidence="1">The sequence shown here is derived from an EMBL/GenBank/DDBJ whole genome shotgun (WGS) entry which is preliminary data.</text>
</comment>
<sequence>MTRAAPLASLERPGIRPRDWLEAAREEKEVPVLVMLEDGLDKASMPD</sequence>
<dbReference type="EMBL" id="JACHLR010000043">
    <property type="protein sequence ID" value="MBB4861008.1"/>
    <property type="molecule type" value="Genomic_DNA"/>
</dbReference>
<evidence type="ECO:0000313" key="1">
    <source>
        <dbReference type="EMBL" id="MBB4861008.1"/>
    </source>
</evidence>